<comment type="caution">
    <text evidence="1">The sequence shown here is derived from an EMBL/GenBank/DDBJ whole genome shotgun (WGS) entry which is preliminary data.</text>
</comment>
<dbReference type="OrthoDB" id="1889242at2759"/>
<evidence type="ECO:0000313" key="2">
    <source>
        <dbReference type="Proteomes" id="UP000623129"/>
    </source>
</evidence>
<keyword evidence="2" id="KW-1185">Reference proteome</keyword>
<dbReference type="Proteomes" id="UP000623129">
    <property type="component" value="Unassembled WGS sequence"/>
</dbReference>
<name>A0A833QRM4_9POAL</name>
<dbReference type="AlphaFoldDB" id="A0A833QRM4"/>
<protein>
    <submittedName>
        <fullName evidence="1">Heavy metal-associated isoprenylated plant protein 26</fullName>
    </submittedName>
</protein>
<evidence type="ECO:0000313" key="1">
    <source>
        <dbReference type="EMBL" id="KAF3324199.1"/>
    </source>
</evidence>
<dbReference type="SUPFAM" id="SSF55008">
    <property type="entry name" value="HMA, heavy metal-associated domain"/>
    <property type="match status" value="1"/>
</dbReference>
<gene>
    <name evidence="1" type="ORF">FCM35_KLT11666</name>
</gene>
<dbReference type="Gene3D" id="3.30.70.100">
    <property type="match status" value="1"/>
</dbReference>
<accession>A0A833QRM4</accession>
<dbReference type="PANTHER" id="PTHR47294:SF3">
    <property type="entry name" value="OS08G0431150 PROTEIN"/>
    <property type="match status" value="1"/>
</dbReference>
<dbReference type="EMBL" id="SWLB01000022">
    <property type="protein sequence ID" value="KAF3324199.1"/>
    <property type="molecule type" value="Genomic_DNA"/>
</dbReference>
<dbReference type="GO" id="GO:0046872">
    <property type="term" value="F:metal ion binding"/>
    <property type="evidence" value="ECO:0007669"/>
    <property type="project" value="InterPro"/>
</dbReference>
<sequence>MNIDCNGCYRKIRSALLQMQELESHLIEKKQSRVSVCGVFNPQDVAIKIRKKTNRRVEILDIKELEAAGQEIAGHRPSQP</sequence>
<dbReference type="InterPro" id="IPR036163">
    <property type="entry name" value="HMA_dom_sf"/>
</dbReference>
<reference evidence="1" key="1">
    <citation type="submission" date="2020-01" db="EMBL/GenBank/DDBJ databases">
        <title>Genome sequence of Kobresia littledalei, the first chromosome-level genome in the family Cyperaceae.</title>
        <authorList>
            <person name="Qu G."/>
        </authorList>
    </citation>
    <scope>NUCLEOTIDE SEQUENCE</scope>
    <source>
        <strain evidence="1">C.B.Clarke</strain>
        <tissue evidence="1">Leaf</tissue>
    </source>
</reference>
<dbReference type="PANTHER" id="PTHR47294">
    <property type="entry name" value="OS08G0431150 PROTEIN"/>
    <property type="match status" value="1"/>
</dbReference>
<organism evidence="1 2">
    <name type="scientific">Carex littledalei</name>
    <dbReference type="NCBI Taxonomy" id="544730"/>
    <lineage>
        <taxon>Eukaryota</taxon>
        <taxon>Viridiplantae</taxon>
        <taxon>Streptophyta</taxon>
        <taxon>Embryophyta</taxon>
        <taxon>Tracheophyta</taxon>
        <taxon>Spermatophyta</taxon>
        <taxon>Magnoliopsida</taxon>
        <taxon>Liliopsida</taxon>
        <taxon>Poales</taxon>
        <taxon>Cyperaceae</taxon>
        <taxon>Cyperoideae</taxon>
        <taxon>Cariceae</taxon>
        <taxon>Carex</taxon>
        <taxon>Carex subgen. Euthyceras</taxon>
    </lineage>
</organism>
<proteinExistence type="predicted"/>